<comment type="caution">
    <text evidence="2">The sequence shown here is derived from an EMBL/GenBank/DDBJ whole genome shotgun (WGS) entry which is preliminary data.</text>
</comment>
<gene>
    <name evidence="2" type="ORF">PGT21_031775</name>
</gene>
<dbReference type="EMBL" id="VSWC01000183">
    <property type="protein sequence ID" value="KAA1069698.1"/>
    <property type="molecule type" value="Genomic_DNA"/>
</dbReference>
<feature type="region of interest" description="Disordered" evidence="1">
    <location>
        <begin position="1"/>
        <end position="41"/>
    </location>
</feature>
<name>A0A5B0M169_PUCGR</name>
<accession>A0A5B0M169</accession>
<organism evidence="2 3">
    <name type="scientific">Puccinia graminis f. sp. tritici</name>
    <dbReference type="NCBI Taxonomy" id="56615"/>
    <lineage>
        <taxon>Eukaryota</taxon>
        <taxon>Fungi</taxon>
        <taxon>Dikarya</taxon>
        <taxon>Basidiomycota</taxon>
        <taxon>Pucciniomycotina</taxon>
        <taxon>Pucciniomycetes</taxon>
        <taxon>Pucciniales</taxon>
        <taxon>Pucciniaceae</taxon>
        <taxon>Puccinia</taxon>
    </lineage>
</organism>
<reference evidence="2 3" key="1">
    <citation type="submission" date="2019-05" db="EMBL/GenBank/DDBJ databases">
        <title>Emergence of the Ug99 lineage of the wheat stem rust pathogen through somatic hybridization.</title>
        <authorList>
            <person name="Li F."/>
            <person name="Upadhyaya N.M."/>
            <person name="Sperschneider J."/>
            <person name="Matny O."/>
            <person name="Nguyen-Phuc H."/>
            <person name="Mago R."/>
            <person name="Raley C."/>
            <person name="Miller M.E."/>
            <person name="Silverstein K.A.T."/>
            <person name="Henningsen E."/>
            <person name="Hirsch C.D."/>
            <person name="Visser B."/>
            <person name="Pretorius Z.A."/>
            <person name="Steffenson B.J."/>
            <person name="Schwessinger B."/>
            <person name="Dodds P.N."/>
            <person name="Figueroa M."/>
        </authorList>
    </citation>
    <scope>NUCLEOTIDE SEQUENCE [LARGE SCALE GENOMIC DNA]</scope>
    <source>
        <strain evidence="2">21-0</strain>
    </source>
</reference>
<evidence type="ECO:0000256" key="1">
    <source>
        <dbReference type="SAM" id="MobiDB-lite"/>
    </source>
</evidence>
<dbReference type="Proteomes" id="UP000324748">
    <property type="component" value="Unassembled WGS sequence"/>
</dbReference>
<sequence length="375" mass="42698">MEMSNIIFGDNETAETTFPESYLDPQSLRSPSTAQDDSSNPVENLEEINQNILFGITPFPASDDIPMTDHTSQPPKEIDTICKDLQAKLDLDPEHLKIATIAAKYPPEATAEHASSIFAMGAFNQLSATRSVAVVANHVYDSAFREFVRIRTRMILLIPNLEAYSNNPHKHGVLAKTLFYLVLDAVDKQLDDWKEDHLDPAQMQPNSEEGLKHYRTTIGELIKYQRSHLRELLLTNILKTQKTIVKGNVPSRGEMLALIYADLPPTDKKMSKQQIEAQVKSNQPMQIRMSYARLVMVFYYRNKQDNDSQWTAIDDRLRILRTSSKDFQQVHAQLVMDKDEKLFSHKRHIDHIPKEECVVPTLDDVRAALAAVNKT</sequence>
<evidence type="ECO:0000313" key="2">
    <source>
        <dbReference type="EMBL" id="KAA1069698.1"/>
    </source>
</evidence>
<keyword evidence="3" id="KW-1185">Reference proteome</keyword>
<feature type="compositionally biased region" description="Polar residues" evidence="1">
    <location>
        <begin position="27"/>
        <end position="41"/>
    </location>
</feature>
<evidence type="ECO:0000313" key="3">
    <source>
        <dbReference type="Proteomes" id="UP000324748"/>
    </source>
</evidence>
<proteinExistence type="predicted"/>
<dbReference type="AlphaFoldDB" id="A0A5B0M169"/>
<protein>
    <submittedName>
        <fullName evidence="2">Uncharacterized protein</fullName>
    </submittedName>
</protein>